<evidence type="ECO:0000313" key="3">
    <source>
        <dbReference type="Proteomes" id="UP000785613"/>
    </source>
</evidence>
<comment type="caution">
    <text evidence="2">The sequence shown here is derived from an EMBL/GenBank/DDBJ whole genome shotgun (WGS) entry which is preliminary data.</text>
</comment>
<keyword evidence="3" id="KW-1185">Reference proteome</keyword>
<reference evidence="2 3" key="1">
    <citation type="submission" date="2019-09" db="EMBL/GenBank/DDBJ databases">
        <title>Taxonomy of Antarctic Massilia spp.: description of Massilia rubra sp. nov., Massilia aquatica sp. nov., Massilia mucilaginosa sp. nov., Massilia frigida sp. nov. isolated from streams, lakes and regoliths.</title>
        <authorList>
            <person name="Holochova P."/>
            <person name="Sedlacek I."/>
            <person name="Kralova S."/>
            <person name="Maslanova I."/>
            <person name="Busse H.-J."/>
            <person name="Stankova E."/>
            <person name="Vrbovska V."/>
            <person name="Kovarovic V."/>
            <person name="Bartak M."/>
            <person name="Svec P."/>
            <person name="Pantucek R."/>
        </authorList>
    </citation>
    <scope>NUCLEOTIDE SEQUENCE [LARGE SCALE GENOMIC DNA]</scope>
    <source>
        <strain evidence="2 3">CCM 8692</strain>
    </source>
</reference>
<dbReference type="EMBL" id="VUYU01000014">
    <property type="protein sequence ID" value="NHZ35914.1"/>
    <property type="molecule type" value="Genomic_DNA"/>
</dbReference>
<protein>
    <submittedName>
        <fullName evidence="2">DUF4198 domain-containing protein</fullName>
    </submittedName>
</protein>
<evidence type="ECO:0000313" key="2">
    <source>
        <dbReference type="EMBL" id="NHZ35914.1"/>
    </source>
</evidence>
<accession>A0ABX0LWZ8</accession>
<name>A0ABX0LWZ8_9BURK</name>
<dbReference type="Proteomes" id="UP000785613">
    <property type="component" value="Unassembled WGS sequence"/>
</dbReference>
<keyword evidence="1" id="KW-0732">Signal</keyword>
<feature type="chain" id="PRO_5046010570" evidence="1">
    <location>
        <begin position="23"/>
        <end position="242"/>
    </location>
</feature>
<dbReference type="RefSeq" id="WP_167227550.1">
    <property type="nucleotide sequence ID" value="NZ_VUYU01000014.1"/>
</dbReference>
<sequence>MNKLARSLLATLLCGAFASANAHQIWIEQDGKTASVYFGEFGDNLREASPGLLDKFVAPSATLVGAGADRTLKLDKTAGAFVLSARAALGQSIIAEEANYPAFEKKTGDTVVRSIWTPAARLVNGSAAQQARLTLDIVPTGKAGQFQLSYQGKPLAKTKVGAVAQSGWAKEAQSDEQGMVNFAMPWKGTYVLEAHHTDKTAGQRDGKPYDVATYVTTMSMVQTVGAAAIAAPAAAKPNVNTP</sequence>
<organism evidence="2 3">
    <name type="scientific">Massilia rubra</name>
    <dbReference type="NCBI Taxonomy" id="2607910"/>
    <lineage>
        <taxon>Bacteria</taxon>
        <taxon>Pseudomonadati</taxon>
        <taxon>Pseudomonadota</taxon>
        <taxon>Betaproteobacteria</taxon>
        <taxon>Burkholderiales</taxon>
        <taxon>Oxalobacteraceae</taxon>
        <taxon>Telluria group</taxon>
        <taxon>Massilia</taxon>
    </lineage>
</organism>
<evidence type="ECO:0000256" key="1">
    <source>
        <dbReference type="SAM" id="SignalP"/>
    </source>
</evidence>
<proteinExistence type="predicted"/>
<dbReference type="InterPro" id="IPR019613">
    <property type="entry name" value="DUF4198"/>
</dbReference>
<feature type="signal peptide" evidence="1">
    <location>
        <begin position="1"/>
        <end position="22"/>
    </location>
</feature>
<gene>
    <name evidence="2" type="ORF">F0185_20315</name>
</gene>
<dbReference type="Pfam" id="PF10670">
    <property type="entry name" value="DUF4198"/>
    <property type="match status" value="1"/>
</dbReference>